<gene>
    <name evidence="1" type="ORF">OFY01_18575</name>
</gene>
<accession>A0ABT3TXG4</accession>
<comment type="caution">
    <text evidence="1">The sequence shown here is derived from an EMBL/GenBank/DDBJ whole genome shotgun (WGS) entry which is preliminary data.</text>
</comment>
<keyword evidence="2" id="KW-1185">Reference proteome</keyword>
<dbReference type="EMBL" id="JAPHNL010000233">
    <property type="protein sequence ID" value="MCX3061731.1"/>
    <property type="molecule type" value="Genomic_DNA"/>
</dbReference>
<organism evidence="1 2">
    <name type="scientific">Streptomyces beihaiensis</name>
    <dbReference type="NCBI Taxonomy" id="2984495"/>
    <lineage>
        <taxon>Bacteria</taxon>
        <taxon>Bacillati</taxon>
        <taxon>Actinomycetota</taxon>
        <taxon>Actinomycetes</taxon>
        <taxon>Kitasatosporales</taxon>
        <taxon>Streptomycetaceae</taxon>
        <taxon>Streptomyces</taxon>
    </lineage>
</organism>
<sequence>MCDPAFGTHPVGLEAAVRREIKGALVRRGVPNEPTLARLRAFTTTLLADGT</sequence>
<proteinExistence type="predicted"/>
<dbReference type="RefSeq" id="WP_266601313.1">
    <property type="nucleotide sequence ID" value="NZ_JAPHNL010000233.1"/>
</dbReference>
<protein>
    <submittedName>
        <fullName evidence="1">Uncharacterized protein</fullName>
    </submittedName>
</protein>
<reference evidence="1" key="1">
    <citation type="submission" date="2022-10" db="EMBL/GenBank/DDBJ databases">
        <title>Streptomyces beihaiensis sp. nov., a chitin degrading actinobacterium, isolated from shrimp pond soil.</title>
        <authorList>
            <person name="Xie J."/>
            <person name="Shen N."/>
        </authorList>
    </citation>
    <scope>NUCLEOTIDE SEQUENCE</scope>
    <source>
        <strain evidence="1">GXMU-J5</strain>
    </source>
</reference>
<name>A0ABT3TXG4_9ACTN</name>
<dbReference type="Proteomes" id="UP001163064">
    <property type="component" value="Unassembled WGS sequence"/>
</dbReference>
<evidence type="ECO:0000313" key="2">
    <source>
        <dbReference type="Proteomes" id="UP001163064"/>
    </source>
</evidence>
<evidence type="ECO:0000313" key="1">
    <source>
        <dbReference type="EMBL" id="MCX3061731.1"/>
    </source>
</evidence>